<name>A0A853CBT9_9ACTN</name>
<feature type="region of interest" description="Disordered" evidence="1">
    <location>
        <begin position="28"/>
        <end position="58"/>
    </location>
</feature>
<comment type="caution">
    <text evidence="2">The sequence shown here is derived from an EMBL/GenBank/DDBJ whole genome shotgun (WGS) entry which is preliminary data.</text>
</comment>
<evidence type="ECO:0008006" key="4">
    <source>
        <dbReference type="Google" id="ProtNLM"/>
    </source>
</evidence>
<gene>
    <name evidence="2" type="ORF">GGQ55_000794</name>
</gene>
<dbReference type="RefSeq" id="WP_179715228.1">
    <property type="nucleotide sequence ID" value="NZ_JACBZT010000001.1"/>
</dbReference>
<keyword evidence="3" id="KW-1185">Reference proteome</keyword>
<sequence length="58" mass="6488">MKSSMFAKISQFASSPQGQRMIRDVTGKAQKFASDPKNRAKIEDLRRRFSGGGSSRPR</sequence>
<organism evidence="2 3">
    <name type="scientific">Petropleomorpha daqingensis</name>
    <dbReference type="NCBI Taxonomy" id="2026353"/>
    <lineage>
        <taxon>Bacteria</taxon>
        <taxon>Bacillati</taxon>
        <taxon>Actinomycetota</taxon>
        <taxon>Actinomycetes</taxon>
        <taxon>Geodermatophilales</taxon>
        <taxon>Geodermatophilaceae</taxon>
        <taxon>Petropleomorpha</taxon>
    </lineage>
</organism>
<evidence type="ECO:0000313" key="2">
    <source>
        <dbReference type="EMBL" id="NYJ04516.1"/>
    </source>
</evidence>
<evidence type="ECO:0000256" key="1">
    <source>
        <dbReference type="SAM" id="MobiDB-lite"/>
    </source>
</evidence>
<dbReference type="EMBL" id="JACBZT010000001">
    <property type="protein sequence ID" value="NYJ04516.1"/>
    <property type="molecule type" value="Genomic_DNA"/>
</dbReference>
<protein>
    <recommendedName>
        <fullName evidence="4">MT0933-like antitoxin protein</fullName>
    </recommendedName>
</protein>
<evidence type="ECO:0000313" key="3">
    <source>
        <dbReference type="Proteomes" id="UP000541969"/>
    </source>
</evidence>
<accession>A0A853CBT9</accession>
<feature type="region of interest" description="Disordered" evidence="1">
    <location>
        <begin position="1"/>
        <end position="20"/>
    </location>
</feature>
<proteinExistence type="predicted"/>
<dbReference type="Proteomes" id="UP000541969">
    <property type="component" value="Unassembled WGS sequence"/>
</dbReference>
<dbReference type="AlphaFoldDB" id="A0A853CBT9"/>
<feature type="compositionally biased region" description="Basic and acidic residues" evidence="1">
    <location>
        <begin position="34"/>
        <end position="47"/>
    </location>
</feature>
<reference evidence="2 3" key="1">
    <citation type="submission" date="2020-07" db="EMBL/GenBank/DDBJ databases">
        <title>Sequencing the genomes of 1000 actinobacteria strains.</title>
        <authorList>
            <person name="Klenk H.-P."/>
        </authorList>
    </citation>
    <scope>NUCLEOTIDE SEQUENCE [LARGE SCALE GENOMIC DNA]</scope>
    <source>
        <strain evidence="2 3">DSM 104001</strain>
    </source>
</reference>